<name>A0A9P4IX08_9PEZI</name>
<evidence type="ECO:0000313" key="1">
    <source>
        <dbReference type="EMBL" id="KAF2151477.1"/>
    </source>
</evidence>
<dbReference type="Proteomes" id="UP000799439">
    <property type="component" value="Unassembled WGS sequence"/>
</dbReference>
<keyword evidence="2" id="KW-1185">Reference proteome</keyword>
<dbReference type="EMBL" id="ML996088">
    <property type="protein sequence ID" value="KAF2151477.1"/>
    <property type="molecule type" value="Genomic_DNA"/>
</dbReference>
<proteinExistence type="predicted"/>
<dbReference type="OrthoDB" id="3816339at2759"/>
<gene>
    <name evidence="1" type="ORF">K461DRAFT_322717</name>
</gene>
<protein>
    <submittedName>
        <fullName evidence="1">Uncharacterized protein</fullName>
    </submittedName>
</protein>
<comment type="caution">
    <text evidence="1">The sequence shown here is derived from an EMBL/GenBank/DDBJ whole genome shotgun (WGS) entry which is preliminary data.</text>
</comment>
<evidence type="ECO:0000313" key="2">
    <source>
        <dbReference type="Proteomes" id="UP000799439"/>
    </source>
</evidence>
<dbReference type="AlphaFoldDB" id="A0A9P4IX08"/>
<sequence>MLSSRILPSIVYNGLPDIDDQPIQTGQALSAIGALFVKYKVHDSFGLALLHKHFEMQPGEIMVHNELVCSPLPLEAAAATTGRSFFLQDGGFQAYEYEQDQVCETDPTMPNEGFLNELRSHLLEAGLGRTLALTRVNHDLPLLMEACGPDRTHVCAPVVDEDCLHVEDSRDTSWRFEEDRGSSIKIVVASKCKVKPNGIHTKH</sequence>
<reference evidence="1" key="1">
    <citation type="journal article" date="2020" name="Stud. Mycol.">
        <title>101 Dothideomycetes genomes: a test case for predicting lifestyles and emergence of pathogens.</title>
        <authorList>
            <person name="Haridas S."/>
            <person name="Albert R."/>
            <person name="Binder M."/>
            <person name="Bloem J."/>
            <person name="Labutti K."/>
            <person name="Salamov A."/>
            <person name="Andreopoulos B."/>
            <person name="Baker S."/>
            <person name="Barry K."/>
            <person name="Bills G."/>
            <person name="Bluhm B."/>
            <person name="Cannon C."/>
            <person name="Castanera R."/>
            <person name="Culley D."/>
            <person name="Daum C."/>
            <person name="Ezra D."/>
            <person name="Gonzalez J."/>
            <person name="Henrissat B."/>
            <person name="Kuo A."/>
            <person name="Liang C."/>
            <person name="Lipzen A."/>
            <person name="Lutzoni F."/>
            <person name="Magnuson J."/>
            <person name="Mondo S."/>
            <person name="Nolan M."/>
            <person name="Ohm R."/>
            <person name="Pangilinan J."/>
            <person name="Park H.-J."/>
            <person name="Ramirez L."/>
            <person name="Alfaro M."/>
            <person name="Sun H."/>
            <person name="Tritt A."/>
            <person name="Yoshinaga Y."/>
            <person name="Zwiers L.-H."/>
            <person name="Turgeon B."/>
            <person name="Goodwin S."/>
            <person name="Spatafora J."/>
            <person name="Crous P."/>
            <person name="Grigoriev I."/>
        </authorList>
    </citation>
    <scope>NUCLEOTIDE SEQUENCE</scope>
    <source>
        <strain evidence="1">CBS 260.36</strain>
    </source>
</reference>
<organism evidence="1 2">
    <name type="scientific">Myriangium duriaei CBS 260.36</name>
    <dbReference type="NCBI Taxonomy" id="1168546"/>
    <lineage>
        <taxon>Eukaryota</taxon>
        <taxon>Fungi</taxon>
        <taxon>Dikarya</taxon>
        <taxon>Ascomycota</taxon>
        <taxon>Pezizomycotina</taxon>
        <taxon>Dothideomycetes</taxon>
        <taxon>Dothideomycetidae</taxon>
        <taxon>Myriangiales</taxon>
        <taxon>Myriangiaceae</taxon>
        <taxon>Myriangium</taxon>
    </lineage>
</organism>
<accession>A0A9P4IX08</accession>